<keyword evidence="3" id="KW-1185">Reference proteome</keyword>
<accession>A0AAE1QC58</accession>
<feature type="compositionally biased region" description="Basic and acidic residues" evidence="1">
    <location>
        <begin position="1"/>
        <end position="16"/>
    </location>
</feature>
<feature type="compositionally biased region" description="Polar residues" evidence="1">
    <location>
        <begin position="61"/>
        <end position="87"/>
    </location>
</feature>
<feature type="compositionally biased region" description="Basic and acidic residues" evidence="1">
    <location>
        <begin position="23"/>
        <end position="40"/>
    </location>
</feature>
<gene>
    <name evidence="2" type="ORF">Pmani_005800</name>
</gene>
<dbReference type="AlphaFoldDB" id="A0AAE1QC58"/>
<proteinExistence type="predicted"/>
<evidence type="ECO:0000313" key="2">
    <source>
        <dbReference type="EMBL" id="KAK4323485.1"/>
    </source>
</evidence>
<dbReference type="Proteomes" id="UP001292094">
    <property type="component" value="Unassembled WGS sequence"/>
</dbReference>
<reference evidence="2" key="1">
    <citation type="submission" date="2023-11" db="EMBL/GenBank/DDBJ databases">
        <title>Genome assemblies of two species of porcelain crab, Petrolisthes cinctipes and Petrolisthes manimaculis (Anomura: Porcellanidae).</title>
        <authorList>
            <person name="Angst P."/>
        </authorList>
    </citation>
    <scope>NUCLEOTIDE SEQUENCE</scope>
    <source>
        <strain evidence="2">PB745_02</strain>
        <tissue evidence="2">Gill</tissue>
    </source>
</reference>
<evidence type="ECO:0000313" key="3">
    <source>
        <dbReference type="Proteomes" id="UP001292094"/>
    </source>
</evidence>
<protein>
    <submittedName>
        <fullName evidence="2">Uncharacterized protein</fullName>
    </submittedName>
</protein>
<feature type="region of interest" description="Disordered" evidence="1">
    <location>
        <begin position="1"/>
        <end position="101"/>
    </location>
</feature>
<organism evidence="2 3">
    <name type="scientific">Petrolisthes manimaculis</name>
    <dbReference type="NCBI Taxonomy" id="1843537"/>
    <lineage>
        <taxon>Eukaryota</taxon>
        <taxon>Metazoa</taxon>
        <taxon>Ecdysozoa</taxon>
        <taxon>Arthropoda</taxon>
        <taxon>Crustacea</taxon>
        <taxon>Multicrustacea</taxon>
        <taxon>Malacostraca</taxon>
        <taxon>Eumalacostraca</taxon>
        <taxon>Eucarida</taxon>
        <taxon>Decapoda</taxon>
        <taxon>Pleocyemata</taxon>
        <taxon>Anomura</taxon>
        <taxon>Galatheoidea</taxon>
        <taxon>Porcellanidae</taxon>
        <taxon>Petrolisthes</taxon>
    </lineage>
</organism>
<dbReference type="EMBL" id="JAWZYT010000437">
    <property type="protein sequence ID" value="KAK4323485.1"/>
    <property type="molecule type" value="Genomic_DNA"/>
</dbReference>
<comment type="caution">
    <text evidence="2">The sequence shown here is derived from an EMBL/GenBank/DDBJ whole genome shotgun (WGS) entry which is preliminary data.</text>
</comment>
<sequence length="517" mass="58320">MQDKSSHKTSNEKKVESSPSCDHVGEPSKSRNYELRDTRNTEQNTKTCPSKSKLKNKSNKPGTSPTLQARKSTSGLPSRESVVSPNSDSHKQVTAAKSKMNHPTVELDSFASTAAAVKATLTSKSALFEIQMEDQCKEKNDNNIFETPSSLDYLRHMEDRKKVKSTLNTTICPGTTIISPKALLLKYEDKLHKAVNSRGLTKRPGRSGNLHCKQLTVPKSNPSDYICQSECPKTVVVDPLHYLERYEKQVSTSKESKTTQKYNALDEHAVEYIPQGELINPCNNSLTRHVSDKSIYMINPTAGEAKPLLQLGNMMFTSNNNHSPHKPEDSPVLHEMQPVKCTDIFGYATSRNPLVITNAPVSSRHMVHDAARMIFPNDKENKKSQQHLYVQPSFQPWPRYHEGQVQHPFEHNQVKSKISFESESDWNTGQHHYYPEHYQHQGPHYSSSSYSYCSGGKRPHRAKFSYNEGNPDHHSIHQTYKTCPHHSESGGGDDGGTIDWVERDTMGDFSFLRALDQ</sequence>
<name>A0AAE1QC58_9EUCA</name>
<evidence type="ECO:0000256" key="1">
    <source>
        <dbReference type="SAM" id="MobiDB-lite"/>
    </source>
</evidence>